<dbReference type="GO" id="GO:0004751">
    <property type="term" value="F:ribose-5-phosphate isomerase activity"/>
    <property type="evidence" value="ECO:0007669"/>
    <property type="project" value="UniProtKB-EC"/>
</dbReference>
<dbReference type="InterPro" id="IPR036569">
    <property type="entry name" value="RpiB_LacA_LacB_sf"/>
</dbReference>
<dbReference type="RefSeq" id="WP_144237314.1">
    <property type="nucleotide sequence ID" value="NZ_VJWA01000002.1"/>
</dbReference>
<dbReference type="NCBIfam" id="TIGR00689">
    <property type="entry name" value="rpiB_lacA_lacB"/>
    <property type="match status" value="1"/>
</dbReference>
<proteinExistence type="inferred from homology"/>
<comment type="caution">
    <text evidence="5">The sequence shown here is derived from an EMBL/GenBank/DDBJ whole genome shotgun (WGS) entry which is preliminary data.</text>
</comment>
<comment type="similarity">
    <text evidence="1">Belongs to the LacAB/RpiB family.</text>
</comment>
<organism evidence="5 6">
    <name type="scientific">Glacieibacterium frigidum</name>
    <dbReference type="NCBI Taxonomy" id="2593303"/>
    <lineage>
        <taxon>Bacteria</taxon>
        <taxon>Pseudomonadati</taxon>
        <taxon>Pseudomonadota</taxon>
        <taxon>Alphaproteobacteria</taxon>
        <taxon>Sphingomonadales</taxon>
        <taxon>Sphingosinicellaceae</taxon>
        <taxon>Glacieibacterium</taxon>
    </lineage>
</organism>
<name>A0A552U7B4_9SPHN</name>
<dbReference type="SUPFAM" id="SSF89623">
    <property type="entry name" value="Ribose/Galactose isomerase RpiB/AlsB"/>
    <property type="match status" value="1"/>
</dbReference>
<feature type="binding site" evidence="4">
    <location>
        <begin position="10"/>
        <end position="11"/>
    </location>
    <ligand>
        <name>D-ribulose 5-phosphate</name>
        <dbReference type="ChEBI" id="CHEBI:58121"/>
    </ligand>
</feature>
<dbReference type="PANTHER" id="PTHR30345:SF0">
    <property type="entry name" value="DNA DAMAGE-REPAIR_TOLERATION PROTEIN DRT102"/>
    <property type="match status" value="1"/>
</dbReference>
<keyword evidence="2 5" id="KW-0413">Isomerase</keyword>
<feature type="active site" description="Proton acceptor" evidence="3">
    <location>
        <position position="67"/>
    </location>
</feature>
<dbReference type="GO" id="GO:0005975">
    <property type="term" value="P:carbohydrate metabolic process"/>
    <property type="evidence" value="ECO:0007669"/>
    <property type="project" value="InterPro"/>
</dbReference>
<dbReference type="Proteomes" id="UP000317894">
    <property type="component" value="Unassembled WGS sequence"/>
</dbReference>
<dbReference type="OrthoDB" id="1778624at2"/>
<feature type="binding site" evidence="4">
    <location>
        <position position="101"/>
    </location>
    <ligand>
        <name>D-ribulose 5-phosphate</name>
        <dbReference type="ChEBI" id="CHEBI:58121"/>
    </ligand>
</feature>
<evidence type="ECO:0000256" key="2">
    <source>
        <dbReference type="ARBA" id="ARBA00023235"/>
    </source>
</evidence>
<evidence type="ECO:0000256" key="3">
    <source>
        <dbReference type="PIRSR" id="PIRSR005384-1"/>
    </source>
</evidence>
<keyword evidence="6" id="KW-1185">Reference proteome</keyword>
<feature type="binding site" evidence="4">
    <location>
        <position position="111"/>
    </location>
    <ligand>
        <name>D-ribulose 5-phosphate</name>
        <dbReference type="ChEBI" id="CHEBI:58121"/>
    </ligand>
</feature>
<dbReference type="EMBL" id="VJWA01000002">
    <property type="protein sequence ID" value="TRW14108.1"/>
    <property type="molecule type" value="Genomic_DNA"/>
</dbReference>
<dbReference type="Gene3D" id="3.40.1400.10">
    <property type="entry name" value="Sugar-phosphate isomerase, RpiB/LacA/LacB"/>
    <property type="match status" value="1"/>
</dbReference>
<evidence type="ECO:0000256" key="4">
    <source>
        <dbReference type="PIRSR" id="PIRSR005384-2"/>
    </source>
</evidence>
<feature type="active site" description="Proton donor" evidence="3">
    <location>
        <position position="100"/>
    </location>
</feature>
<dbReference type="AlphaFoldDB" id="A0A552U7B4"/>
<sequence>MTQTIALAADHAGFALKALLADELRAAGHDVLDLGTHGEASVDYPDYGFAVAQAVAGGRAAHGIAVCGSGIGIAIAANRVPGARAALCTSGLMARMARTHNDANILVLGSRIIGVEVARDCVHEFLNTAFEGGRHAGRVAKLDGATLKEAAE</sequence>
<feature type="binding site" evidence="4">
    <location>
        <position position="138"/>
    </location>
    <ligand>
        <name>D-ribulose 5-phosphate</name>
        <dbReference type="ChEBI" id="CHEBI:58121"/>
    </ligand>
</feature>
<protein>
    <submittedName>
        <fullName evidence="5">Ribose 5-phosphate isomerase B</fullName>
        <ecNumber evidence="5">5.3.1.6</ecNumber>
    </submittedName>
</protein>
<gene>
    <name evidence="5" type="primary">rpiB</name>
    <name evidence="5" type="ORF">FMM06_10270</name>
</gene>
<evidence type="ECO:0000313" key="5">
    <source>
        <dbReference type="EMBL" id="TRW14108.1"/>
    </source>
</evidence>
<dbReference type="PANTHER" id="PTHR30345">
    <property type="entry name" value="RIBOSE-5-PHOSPHATE ISOMERASE B"/>
    <property type="match status" value="1"/>
</dbReference>
<feature type="binding site" evidence="4">
    <location>
        <position position="134"/>
    </location>
    <ligand>
        <name>D-ribulose 5-phosphate</name>
        <dbReference type="ChEBI" id="CHEBI:58121"/>
    </ligand>
</feature>
<evidence type="ECO:0000313" key="6">
    <source>
        <dbReference type="Proteomes" id="UP000317894"/>
    </source>
</evidence>
<dbReference type="Pfam" id="PF02502">
    <property type="entry name" value="LacAB_rpiB"/>
    <property type="match status" value="1"/>
</dbReference>
<dbReference type="NCBIfam" id="TIGR01120">
    <property type="entry name" value="rpiB"/>
    <property type="match status" value="1"/>
</dbReference>
<dbReference type="PIRSF" id="PIRSF005384">
    <property type="entry name" value="RpiB_LacA_B"/>
    <property type="match status" value="1"/>
</dbReference>
<dbReference type="NCBIfam" id="NF004051">
    <property type="entry name" value="PRK05571.1"/>
    <property type="match status" value="1"/>
</dbReference>
<dbReference type="InterPro" id="IPR004785">
    <property type="entry name" value="RpiB"/>
</dbReference>
<feature type="binding site" evidence="4">
    <location>
        <begin position="68"/>
        <end position="72"/>
    </location>
    <ligand>
        <name>D-ribulose 5-phosphate</name>
        <dbReference type="ChEBI" id="CHEBI:58121"/>
    </ligand>
</feature>
<evidence type="ECO:0000256" key="1">
    <source>
        <dbReference type="ARBA" id="ARBA00008754"/>
    </source>
</evidence>
<dbReference type="InterPro" id="IPR003500">
    <property type="entry name" value="RpiB_LacA_LacB"/>
</dbReference>
<reference evidence="5 6" key="1">
    <citation type="submission" date="2019-07" db="EMBL/GenBank/DDBJ databases">
        <title>Novel species isolated from glacier.</title>
        <authorList>
            <person name="Liu Q."/>
            <person name="Xin Y.-H."/>
        </authorList>
    </citation>
    <scope>NUCLEOTIDE SEQUENCE [LARGE SCALE GENOMIC DNA]</scope>
    <source>
        <strain evidence="5 6">LB1R16</strain>
    </source>
</reference>
<dbReference type="EC" id="5.3.1.6" evidence="5"/>
<accession>A0A552U7B4</accession>